<evidence type="ECO:0000313" key="9">
    <source>
        <dbReference type="EMBL" id="PKU60583.1"/>
    </source>
</evidence>
<dbReference type="Proteomes" id="UP000233837">
    <property type="component" value="Unassembled WGS sequence"/>
</dbReference>
<evidence type="ECO:0000256" key="1">
    <source>
        <dbReference type="ARBA" id="ARBA00012513"/>
    </source>
</evidence>
<protein>
    <recommendedName>
        <fullName evidence="1">non-specific serine/threonine protein kinase</fullName>
        <ecNumber evidence="1">2.7.11.1</ecNumber>
    </recommendedName>
</protein>
<dbReference type="GO" id="GO:0004674">
    <property type="term" value="F:protein serine/threonine kinase activity"/>
    <property type="evidence" value="ECO:0007669"/>
    <property type="project" value="UniProtKB-KW"/>
</dbReference>
<evidence type="ECO:0000256" key="3">
    <source>
        <dbReference type="ARBA" id="ARBA00022679"/>
    </source>
</evidence>
<dbReference type="PANTHER" id="PTHR45637">
    <property type="entry name" value="FLIPPASE KINASE 1-RELATED"/>
    <property type="match status" value="1"/>
</dbReference>
<keyword evidence="3" id="KW-0808">Transferase</keyword>
<gene>
    <name evidence="9" type="ORF">MA16_Dca027293</name>
</gene>
<comment type="catalytic activity">
    <reaction evidence="7">
        <text>L-threonyl-[protein] + ATP = O-phospho-L-threonyl-[protein] + ADP + H(+)</text>
        <dbReference type="Rhea" id="RHEA:46608"/>
        <dbReference type="Rhea" id="RHEA-COMP:11060"/>
        <dbReference type="Rhea" id="RHEA-COMP:11605"/>
        <dbReference type="ChEBI" id="CHEBI:15378"/>
        <dbReference type="ChEBI" id="CHEBI:30013"/>
        <dbReference type="ChEBI" id="CHEBI:30616"/>
        <dbReference type="ChEBI" id="CHEBI:61977"/>
        <dbReference type="ChEBI" id="CHEBI:456216"/>
        <dbReference type="EC" id="2.7.11.1"/>
    </reaction>
</comment>
<accession>A0A2I0VB00</accession>
<evidence type="ECO:0000256" key="5">
    <source>
        <dbReference type="ARBA" id="ARBA00022777"/>
    </source>
</evidence>
<proteinExistence type="predicted"/>
<organism evidence="9 10">
    <name type="scientific">Dendrobium catenatum</name>
    <dbReference type="NCBI Taxonomy" id="906689"/>
    <lineage>
        <taxon>Eukaryota</taxon>
        <taxon>Viridiplantae</taxon>
        <taxon>Streptophyta</taxon>
        <taxon>Embryophyta</taxon>
        <taxon>Tracheophyta</taxon>
        <taxon>Spermatophyta</taxon>
        <taxon>Magnoliopsida</taxon>
        <taxon>Liliopsida</taxon>
        <taxon>Asparagales</taxon>
        <taxon>Orchidaceae</taxon>
        <taxon>Epidendroideae</taxon>
        <taxon>Malaxideae</taxon>
        <taxon>Dendrobiinae</taxon>
        <taxon>Dendrobium</taxon>
    </lineage>
</organism>
<evidence type="ECO:0000256" key="2">
    <source>
        <dbReference type="ARBA" id="ARBA00022527"/>
    </source>
</evidence>
<dbReference type="EMBL" id="KZ503915">
    <property type="protein sequence ID" value="PKU60583.1"/>
    <property type="molecule type" value="Genomic_DNA"/>
</dbReference>
<evidence type="ECO:0000313" key="10">
    <source>
        <dbReference type="Proteomes" id="UP000233837"/>
    </source>
</evidence>
<name>A0A2I0VB00_9ASPA</name>
<keyword evidence="4" id="KW-0547">Nucleotide-binding</keyword>
<evidence type="ECO:0000256" key="8">
    <source>
        <dbReference type="ARBA" id="ARBA00048679"/>
    </source>
</evidence>
<keyword evidence="2" id="KW-0723">Serine/threonine-protein kinase</keyword>
<sequence length="119" mass="13774">MGSVKGATEIKRHPFFDGVSWALIRIMKPPVVVGHNGNSVRRKVSRERRWAWKWSSSNSKRNDEIVVYRMKAKEMKGKYLAVMFNWVTRVLVTVKVEERGHEGLHIARSSIKENVVVPM</sequence>
<dbReference type="GO" id="GO:0005524">
    <property type="term" value="F:ATP binding"/>
    <property type="evidence" value="ECO:0007669"/>
    <property type="project" value="UniProtKB-KW"/>
</dbReference>
<keyword evidence="5 9" id="KW-0418">Kinase</keyword>
<keyword evidence="10" id="KW-1185">Reference proteome</keyword>
<reference evidence="9 10" key="2">
    <citation type="journal article" date="2017" name="Nature">
        <title>The Apostasia genome and the evolution of orchids.</title>
        <authorList>
            <person name="Zhang G.Q."/>
            <person name="Liu K.W."/>
            <person name="Li Z."/>
            <person name="Lohaus R."/>
            <person name="Hsiao Y.Y."/>
            <person name="Niu S.C."/>
            <person name="Wang J.Y."/>
            <person name="Lin Y.C."/>
            <person name="Xu Q."/>
            <person name="Chen L.J."/>
            <person name="Yoshida K."/>
            <person name="Fujiwara S."/>
            <person name="Wang Z.W."/>
            <person name="Zhang Y.Q."/>
            <person name="Mitsuda N."/>
            <person name="Wang M."/>
            <person name="Liu G.H."/>
            <person name="Pecoraro L."/>
            <person name="Huang H.X."/>
            <person name="Xiao X.J."/>
            <person name="Lin M."/>
            <person name="Wu X.Y."/>
            <person name="Wu W.L."/>
            <person name="Chen Y.Y."/>
            <person name="Chang S.B."/>
            <person name="Sakamoto S."/>
            <person name="Ohme-Takagi M."/>
            <person name="Yagi M."/>
            <person name="Zeng S.J."/>
            <person name="Shen C.Y."/>
            <person name="Yeh C.M."/>
            <person name="Luo Y.B."/>
            <person name="Tsai W.C."/>
            <person name="Van de Peer Y."/>
            <person name="Liu Z.J."/>
        </authorList>
    </citation>
    <scope>NUCLEOTIDE SEQUENCE [LARGE SCALE GENOMIC DNA]</scope>
    <source>
        <tissue evidence="9">The whole plant</tissue>
    </source>
</reference>
<keyword evidence="6" id="KW-0067">ATP-binding</keyword>
<evidence type="ECO:0000256" key="7">
    <source>
        <dbReference type="ARBA" id="ARBA00047899"/>
    </source>
</evidence>
<reference evidence="9 10" key="1">
    <citation type="journal article" date="2016" name="Sci. Rep.">
        <title>The Dendrobium catenatum Lindl. genome sequence provides insights into polysaccharide synthase, floral development and adaptive evolution.</title>
        <authorList>
            <person name="Zhang G.Q."/>
            <person name="Xu Q."/>
            <person name="Bian C."/>
            <person name="Tsai W.C."/>
            <person name="Yeh C.M."/>
            <person name="Liu K.W."/>
            <person name="Yoshida K."/>
            <person name="Zhang L.S."/>
            <person name="Chang S.B."/>
            <person name="Chen F."/>
            <person name="Shi Y."/>
            <person name="Su Y.Y."/>
            <person name="Zhang Y.Q."/>
            <person name="Chen L.J."/>
            <person name="Yin Y."/>
            <person name="Lin M."/>
            <person name="Huang H."/>
            <person name="Deng H."/>
            <person name="Wang Z.W."/>
            <person name="Zhu S.L."/>
            <person name="Zhao X."/>
            <person name="Deng C."/>
            <person name="Niu S.C."/>
            <person name="Huang J."/>
            <person name="Wang M."/>
            <person name="Liu G.H."/>
            <person name="Yang H.J."/>
            <person name="Xiao X.J."/>
            <person name="Hsiao Y.Y."/>
            <person name="Wu W.L."/>
            <person name="Chen Y.Y."/>
            <person name="Mitsuda N."/>
            <person name="Ohme-Takagi M."/>
            <person name="Luo Y.B."/>
            <person name="Van de Peer Y."/>
            <person name="Liu Z.J."/>
        </authorList>
    </citation>
    <scope>NUCLEOTIDE SEQUENCE [LARGE SCALE GENOMIC DNA]</scope>
    <source>
        <tissue evidence="9">The whole plant</tissue>
    </source>
</reference>
<comment type="catalytic activity">
    <reaction evidence="8">
        <text>L-seryl-[protein] + ATP = O-phospho-L-seryl-[protein] + ADP + H(+)</text>
        <dbReference type="Rhea" id="RHEA:17989"/>
        <dbReference type="Rhea" id="RHEA-COMP:9863"/>
        <dbReference type="Rhea" id="RHEA-COMP:11604"/>
        <dbReference type="ChEBI" id="CHEBI:15378"/>
        <dbReference type="ChEBI" id="CHEBI:29999"/>
        <dbReference type="ChEBI" id="CHEBI:30616"/>
        <dbReference type="ChEBI" id="CHEBI:83421"/>
        <dbReference type="ChEBI" id="CHEBI:456216"/>
        <dbReference type="EC" id="2.7.11.1"/>
    </reaction>
</comment>
<dbReference type="AlphaFoldDB" id="A0A2I0VB00"/>
<evidence type="ECO:0000256" key="6">
    <source>
        <dbReference type="ARBA" id="ARBA00022840"/>
    </source>
</evidence>
<evidence type="ECO:0000256" key="4">
    <source>
        <dbReference type="ARBA" id="ARBA00022741"/>
    </source>
</evidence>
<dbReference type="EC" id="2.7.11.1" evidence="1"/>